<reference evidence="2 3" key="1">
    <citation type="submission" date="2015-01" db="EMBL/GenBank/DDBJ databases">
        <title>Enhanced salinomycin production by adjusting the supply of polyketide extender units in Streptomyce albus DSM 41398.</title>
        <authorList>
            <person name="Lu C."/>
        </authorList>
    </citation>
    <scope>NUCLEOTIDE SEQUENCE [LARGE SCALE GENOMIC DNA]</scope>
    <source>
        <strain evidence="3">ATCC 21838 / DSM 41398 / FERM P-419 / JCM 4703 / NBRC 107858</strain>
    </source>
</reference>
<evidence type="ECO:0000313" key="3">
    <source>
        <dbReference type="Proteomes" id="UP000031523"/>
    </source>
</evidence>
<dbReference type="EMBL" id="CP010519">
    <property type="protein sequence ID" value="AJE81517.1"/>
    <property type="molecule type" value="Genomic_DNA"/>
</dbReference>
<dbReference type="Proteomes" id="UP000031523">
    <property type="component" value="Chromosome"/>
</dbReference>
<name>A0A0B5ETS8_STRA4</name>
<sequence>MLRTKTRSPHLHVLSPVSAVRSPTGTAGTTVARTGPGRTTGPRSGSIGIRSSSSR</sequence>
<feature type="compositionally biased region" description="Low complexity" evidence="1">
    <location>
        <begin position="23"/>
        <end position="55"/>
    </location>
</feature>
<dbReference type="KEGG" id="sals:SLNWT_1141"/>
<gene>
    <name evidence="2" type="ORF">SLNWT_1141</name>
</gene>
<proteinExistence type="predicted"/>
<organism evidence="2 3">
    <name type="scientific">Streptomyces albus (strain ATCC 21838 / DSM 41398 / FERM P-419 / JCM 4703 / NBRC 107858)</name>
    <dbReference type="NCBI Taxonomy" id="1081613"/>
    <lineage>
        <taxon>Bacteria</taxon>
        <taxon>Bacillati</taxon>
        <taxon>Actinomycetota</taxon>
        <taxon>Actinomycetes</taxon>
        <taxon>Kitasatosporales</taxon>
        <taxon>Streptomycetaceae</taxon>
        <taxon>Streptomyces</taxon>
    </lineage>
</organism>
<keyword evidence="3" id="KW-1185">Reference proteome</keyword>
<protein>
    <submittedName>
        <fullName evidence="2">Uncharacterized protein</fullName>
    </submittedName>
</protein>
<evidence type="ECO:0000256" key="1">
    <source>
        <dbReference type="SAM" id="MobiDB-lite"/>
    </source>
</evidence>
<feature type="region of interest" description="Disordered" evidence="1">
    <location>
        <begin position="1"/>
        <end position="55"/>
    </location>
</feature>
<dbReference type="AlphaFoldDB" id="A0A0B5ETS8"/>
<feature type="compositionally biased region" description="Basic residues" evidence="1">
    <location>
        <begin position="1"/>
        <end position="10"/>
    </location>
</feature>
<evidence type="ECO:0000313" key="2">
    <source>
        <dbReference type="EMBL" id="AJE81517.1"/>
    </source>
</evidence>
<accession>A0A0B5ETS8</accession>